<dbReference type="PANTHER" id="PTHR11886:SF35">
    <property type="entry name" value="DYNEIN LIGHT CHAIN"/>
    <property type="match status" value="1"/>
</dbReference>
<dbReference type="Proteomes" id="UP000286415">
    <property type="component" value="Unassembled WGS sequence"/>
</dbReference>
<keyword evidence="8" id="KW-0653">Protein transport</keyword>
<proteinExistence type="predicted"/>
<evidence type="ECO:0000256" key="9">
    <source>
        <dbReference type="ARBA" id="ARBA00023212"/>
    </source>
</evidence>
<dbReference type="FunFam" id="3.30.740.10:FF:000005">
    <property type="entry name" value="Dynein light chain"/>
    <property type="match status" value="1"/>
</dbReference>
<keyword evidence="5" id="KW-0963">Cytoplasm</keyword>
<reference evidence="11 12" key="1">
    <citation type="journal article" date="2018" name="Biotechnol. Adv.">
        <title>Improved genomic resources and new bioinformatic workflow for the carcinogenic parasite Clonorchis sinensis: Biotechnological implications.</title>
        <authorList>
            <person name="Wang D."/>
            <person name="Korhonen P.K."/>
            <person name="Gasser R.B."/>
            <person name="Young N.D."/>
        </authorList>
    </citation>
    <scope>NUCLEOTIDE SEQUENCE [LARGE SCALE GENOMIC DNA]</scope>
    <source>
        <strain evidence="11">Cs-k2</strain>
    </source>
</reference>
<dbReference type="InterPro" id="IPR001372">
    <property type="entry name" value="Dynein_light_chain_typ-1/2"/>
</dbReference>
<accession>A0A3R7GVD7</accession>
<dbReference type="SMART" id="SM01375">
    <property type="entry name" value="Dynein_light"/>
    <property type="match status" value="1"/>
</dbReference>
<keyword evidence="7" id="KW-0509">mRNA transport</keyword>
<reference evidence="11 12" key="2">
    <citation type="journal article" date="2021" name="Genomics">
        <title>High-quality reference genome for Clonorchis sinensis.</title>
        <authorList>
            <person name="Young N.D."/>
            <person name="Stroehlein A.J."/>
            <person name="Kinkar L."/>
            <person name="Wang T."/>
            <person name="Sohn W.M."/>
            <person name="Chang B.C.H."/>
            <person name="Kaur P."/>
            <person name="Weisz D."/>
            <person name="Dudchenko O."/>
            <person name="Aiden E.L."/>
            <person name="Korhonen P.K."/>
            <person name="Gasser R.B."/>
        </authorList>
    </citation>
    <scope>NUCLEOTIDE SEQUENCE [LARGE SCALE GENOMIC DNA]</scope>
    <source>
        <strain evidence="11">Cs-k2</strain>
    </source>
</reference>
<keyword evidence="12" id="KW-1185">Reference proteome</keyword>
<keyword evidence="6" id="KW-0493">Microtubule</keyword>
<evidence type="ECO:0000313" key="11">
    <source>
        <dbReference type="EMBL" id="KAG5454026.1"/>
    </source>
</evidence>
<evidence type="ECO:0000256" key="4">
    <source>
        <dbReference type="ARBA" id="ARBA00022448"/>
    </source>
</evidence>
<dbReference type="GO" id="GO:0045505">
    <property type="term" value="F:dynein intermediate chain binding"/>
    <property type="evidence" value="ECO:0007669"/>
    <property type="project" value="TreeGrafter"/>
</dbReference>
<keyword evidence="4" id="KW-0813">Transport</keyword>
<gene>
    <name evidence="11" type="ORF">CSKR_102063</name>
</gene>
<dbReference type="GO" id="GO:0051028">
    <property type="term" value="P:mRNA transport"/>
    <property type="evidence" value="ECO:0007669"/>
    <property type="project" value="UniProtKB-KW"/>
</dbReference>
<dbReference type="GO" id="GO:0015031">
    <property type="term" value="P:protein transport"/>
    <property type="evidence" value="ECO:0007669"/>
    <property type="project" value="UniProtKB-KW"/>
</dbReference>
<dbReference type="Pfam" id="PF01221">
    <property type="entry name" value="Dynein_light"/>
    <property type="match status" value="1"/>
</dbReference>
<dbReference type="PANTHER" id="PTHR11886">
    <property type="entry name" value="DYNEIN LIGHT CHAIN"/>
    <property type="match status" value="1"/>
</dbReference>
<comment type="caution">
    <text evidence="11">The sequence shown here is derived from an EMBL/GenBank/DDBJ whole genome shotgun (WGS) entry which is preliminary data.</text>
</comment>
<evidence type="ECO:0000256" key="6">
    <source>
        <dbReference type="ARBA" id="ARBA00022701"/>
    </source>
</evidence>
<dbReference type="InterPro" id="IPR037177">
    <property type="entry name" value="DLC_sf"/>
</dbReference>
<evidence type="ECO:0000256" key="10">
    <source>
        <dbReference type="ARBA" id="ARBA00023242"/>
    </source>
</evidence>
<keyword evidence="9" id="KW-0206">Cytoskeleton</keyword>
<protein>
    <recommendedName>
        <fullName evidence="3">Dynein light chain 1, cytoplasmic</fullName>
    </recommendedName>
</protein>
<dbReference type="GO" id="GO:0005868">
    <property type="term" value="C:cytoplasmic dynein complex"/>
    <property type="evidence" value="ECO:0007669"/>
    <property type="project" value="TreeGrafter"/>
</dbReference>
<dbReference type="SUPFAM" id="SSF54648">
    <property type="entry name" value="DLC"/>
    <property type="match status" value="1"/>
</dbReference>
<dbReference type="CDD" id="cd21452">
    <property type="entry name" value="DLC-like_DYNLL1_DYNLL2"/>
    <property type="match status" value="1"/>
</dbReference>
<dbReference type="EMBL" id="NIRI02000010">
    <property type="protein sequence ID" value="KAG5454026.1"/>
    <property type="molecule type" value="Genomic_DNA"/>
</dbReference>
<comment type="subcellular location">
    <subcellularLocation>
        <location evidence="2">Cytoplasm</location>
        <location evidence="2">Cytoskeleton</location>
    </subcellularLocation>
    <subcellularLocation>
        <location evidence="1">Nucleus</location>
    </subcellularLocation>
</comment>
<evidence type="ECO:0000256" key="7">
    <source>
        <dbReference type="ARBA" id="ARBA00022816"/>
    </source>
</evidence>
<keyword evidence="10" id="KW-0539">Nucleus</keyword>
<organism evidence="11 12">
    <name type="scientific">Clonorchis sinensis</name>
    <name type="common">Chinese liver fluke</name>
    <dbReference type="NCBI Taxonomy" id="79923"/>
    <lineage>
        <taxon>Eukaryota</taxon>
        <taxon>Metazoa</taxon>
        <taxon>Spiralia</taxon>
        <taxon>Lophotrochozoa</taxon>
        <taxon>Platyhelminthes</taxon>
        <taxon>Trematoda</taxon>
        <taxon>Digenea</taxon>
        <taxon>Opisthorchiida</taxon>
        <taxon>Opisthorchiata</taxon>
        <taxon>Opisthorchiidae</taxon>
        <taxon>Clonorchis</taxon>
    </lineage>
</organism>
<dbReference type="InParanoid" id="A0A3R7GVD7"/>
<evidence type="ECO:0000256" key="2">
    <source>
        <dbReference type="ARBA" id="ARBA00004245"/>
    </source>
</evidence>
<evidence type="ECO:0000256" key="3">
    <source>
        <dbReference type="ARBA" id="ARBA00015062"/>
    </source>
</evidence>
<dbReference type="GO" id="GO:0007017">
    <property type="term" value="P:microtubule-based process"/>
    <property type="evidence" value="ECO:0007669"/>
    <property type="project" value="InterPro"/>
</dbReference>
<evidence type="ECO:0000256" key="1">
    <source>
        <dbReference type="ARBA" id="ARBA00004123"/>
    </source>
</evidence>
<evidence type="ECO:0000313" key="12">
    <source>
        <dbReference type="Proteomes" id="UP000286415"/>
    </source>
</evidence>
<dbReference type="OrthoDB" id="10033309at2759"/>
<dbReference type="STRING" id="79923.A0A3R7GVD7"/>
<dbReference type="Gene3D" id="3.30.740.10">
    <property type="entry name" value="Protein Inhibitor Of Neuronal Nitric Oxide Synthase"/>
    <property type="match status" value="1"/>
</dbReference>
<dbReference type="AlphaFoldDB" id="A0A3R7GVD7"/>
<sequence>MSEEMINEAVEVAAEAIDRFGGEYKDIAAYVKKTFDKKYEQSWQCVCGKDFGSFITHEENCFADFRIGEIAFLLFKTTIGSNESRLKNRSAVALFWFLTAIALAGSTRAGILPGCPSLDRGSREAEAGFEPQIFRSVDSPSNHLSHLAPKSRSNLSFVILRRRSPRVSVNIMFYLNPNWTVFEKYTHLQINLVFARDSPGTQGSSRT</sequence>
<evidence type="ECO:0000256" key="8">
    <source>
        <dbReference type="ARBA" id="ARBA00022927"/>
    </source>
</evidence>
<evidence type="ECO:0000256" key="5">
    <source>
        <dbReference type="ARBA" id="ARBA00022490"/>
    </source>
</evidence>
<dbReference type="GO" id="GO:0005874">
    <property type="term" value="C:microtubule"/>
    <property type="evidence" value="ECO:0007669"/>
    <property type="project" value="UniProtKB-KW"/>
</dbReference>
<dbReference type="GO" id="GO:0005634">
    <property type="term" value="C:nucleus"/>
    <property type="evidence" value="ECO:0007669"/>
    <property type="project" value="UniProtKB-SubCell"/>
</dbReference>
<name>A0A3R7GVD7_CLOSI</name>